<dbReference type="Gene3D" id="2.30.42.10">
    <property type="match status" value="1"/>
</dbReference>
<sequence>MTYPMSSPTPQFQKYPMMPPDPMHKNKSRLPLIIVLCAVISLLLGIGGGVLGAHMVKDKDTSSDYVPNDTALEAPTDKDAKVPPAPQGSVQAVAEKVLPSVVSIQVAYSSTQGASGSGIILSSDGLVLTNAHVVNNAREMAVVTNGNQMYEAKLVGIDTLSDIAVVSVKGMRGIRPIEIGNSQNLAVGQEVVAVGAPLGLTGTVTSGIISALNRPVHTSSQGPRSEGQDTVMNAIQTDAAINPGNSGGALVDMNGRLIGVNSAIVSLGGGNPYTGEASGGNIGLGFAIPVNQARRIASELVKNGKASHSVIGVQVKPSTNPLGSLIADVTPGGPADRAGLRQGEVITKVDGRALEPVDGLVAYVRSKAPGDVIKVTVEKQGGGNTRTVDIKVGTRD</sequence>
<reference evidence="5 6" key="1">
    <citation type="submission" date="2017-08" db="EMBL/GenBank/DDBJ databases">
        <title>Infants hospitalized years apart are colonized by the same room-sourced microbial strains.</title>
        <authorList>
            <person name="Brooks B."/>
            <person name="Olm M.R."/>
            <person name="Firek B.A."/>
            <person name="Baker R."/>
            <person name="Thomas B.C."/>
            <person name="Morowitz M.J."/>
            <person name="Banfield J.F."/>
        </authorList>
    </citation>
    <scope>NUCLEOTIDE SEQUENCE [LARGE SCALE GENOMIC DNA]</scope>
    <source>
        <strain evidence="5">S2_006_000_R1_57</strain>
    </source>
</reference>
<keyword evidence="1 5" id="KW-0645">Protease</keyword>
<evidence type="ECO:0000313" key="5">
    <source>
        <dbReference type="EMBL" id="PZP89649.1"/>
    </source>
</evidence>
<dbReference type="InterPro" id="IPR001478">
    <property type="entry name" value="PDZ"/>
</dbReference>
<dbReference type="Proteomes" id="UP000248606">
    <property type="component" value="Unassembled WGS sequence"/>
</dbReference>
<dbReference type="Gene3D" id="2.40.10.120">
    <property type="match status" value="1"/>
</dbReference>
<dbReference type="InterPro" id="IPR001940">
    <property type="entry name" value="Peptidase_S1C"/>
</dbReference>
<feature type="region of interest" description="Disordered" evidence="3">
    <location>
        <begin position="62"/>
        <end position="86"/>
    </location>
</feature>
<evidence type="ECO:0000256" key="1">
    <source>
        <dbReference type="ARBA" id="ARBA00022670"/>
    </source>
</evidence>
<evidence type="ECO:0000259" key="4">
    <source>
        <dbReference type="PROSITE" id="PS50106"/>
    </source>
</evidence>
<keyword evidence="2" id="KW-0378">Hydrolase</keyword>
<dbReference type="InterPro" id="IPR051201">
    <property type="entry name" value="Chloro_Bact_Ser_Proteases"/>
</dbReference>
<dbReference type="SUPFAM" id="SSF50494">
    <property type="entry name" value="Trypsin-like serine proteases"/>
    <property type="match status" value="1"/>
</dbReference>
<dbReference type="AlphaFoldDB" id="A0A2W5KK73"/>
<dbReference type="Pfam" id="PF13365">
    <property type="entry name" value="Trypsin_2"/>
    <property type="match status" value="1"/>
</dbReference>
<dbReference type="PROSITE" id="PS50106">
    <property type="entry name" value="PDZ"/>
    <property type="match status" value="1"/>
</dbReference>
<name>A0A2W5KK73_9ACTN</name>
<dbReference type="PANTHER" id="PTHR43343">
    <property type="entry name" value="PEPTIDASE S12"/>
    <property type="match status" value="1"/>
</dbReference>
<dbReference type="InterPro" id="IPR036034">
    <property type="entry name" value="PDZ_sf"/>
</dbReference>
<dbReference type="SUPFAM" id="SSF50156">
    <property type="entry name" value="PDZ domain-like"/>
    <property type="match status" value="1"/>
</dbReference>
<feature type="domain" description="PDZ" evidence="4">
    <location>
        <begin position="297"/>
        <end position="381"/>
    </location>
</feature>
<dbReference type="InterPro" id="IPR009003">
    <property type="entry name" value="Peptidase_S1_PA"/>
</dbReference>
<feature type="compositionally biased region" description="Polar residues" evidence="3">
    <location>
        <begin position="1"/>
        <end position="12"/>
    </location>
</feature>
<dbReference type="Pfam" id="PF13180">
    <property type="entry name" value="PDZ_2"/>
    <property type="match status" value="1"/>
</dbReference>
<organism evidence="5 6">
    <name type="scientific">Lawsonella clevelandensis</name>
    <dbReference type="NCBI Taxonomy" id="1528099"/>
    <lineage>
        <taxon>Bacteria</taxon>
        <taxon>Bacillati</taxon>
        <taxon>Actinomycetota</taxon>
        <taxon>Actinomycetes</taxon>
        <taxon>Mycobacteriales</taxon>
        <taxon>Lawsonellaceae</taxon>
        <taxon>Lawsonella</taxon>
    </lineage>
</organism>
<proteinExistence type="predicted"/>
<evidence type="ECO:0000256" key="3">
    <source>
        <dbReference type="SAM" id="MobiDB-lite"/>
    </source>
</evidence>
<dbReference type="SMART" id="SM00228">
    <property type="entry name" value="PDZ"/>
    <property type="match status" value="1"/>
</dbReference>
<protein>
    <submittedName>
        <fullName evidence="5">Serine protease</fullName>
    </submittedName>
</protein>
<feature type="region of interest" description="Disordered" evidence="3">
    <location>
        <begin position="1"/>
        <end position="20"/>
    </location>
</feature>
<dbReference type="GO" id="GO:0004252">
    <property type="term" value="F:serine-type endopeptidase activity"/>
    <property type="evidence" value="ECO:0007669"/>
    <property type="project" value="InterPro"/>
</dbReference>
<accession>A0A2W5KK73</accession>
<dbReference type="PRINTS" id="PR00834">
    <property type="entry name" value="PROTEASES2C"/>
</dbReference>
<dbReference type="PANTHER" id="PTHR43343:SF3">
    <property type="entry name" value="PROTEASE DO-LIKE 8, CHLOROPLASTIC"/>
    <property type="match status" value="1"/>
</dbReference>
<dbReference type="EMBL" id="QFOZ01000001">
    <property type="protein sequence ID" value="PZP89649.1"/>
    <property type="molecule type" value="Genomic_DNA"/>
</dbReference>
<evidence type="ECO:0000313" key="6">
    <source>
        <dbReference type="Proteomes" id="UP000248606"/>
    </source>
</evidence>
<comment type="caution">
    <text evidence="5">The sequence shown here is derived from an EMBL/GenBank/DDBJ whole genome shotgun (WGS) entry which is preliminary data.</text>
</comment>
<dbReference type="GO" id="GO:0006508">
    <property type="term" value="P:proteolysis"/>
    <property type="evidence" value="ECO:0007669"/>
    <property type="project" value="UniProtKB-KW"/>
</dbReference>
<gene>
    <name evidence="5" type="ORF">DI579_00235</name>
</gene>
<evidence type="ECO:0000256" key="2">
    <source>
        <dbReference type="ARBA" id="ARBA00022801"/>
    </source>
</evidence>
<dbReference type="RefSeq" id="WP_290595578.1">
    <property type="nucleotide sequence ID" value="NZ_CAKZIO010000003.1"/>
</dbReference>